<dbReference type="InterPro" id="IPR000868">
    <property type="entry name" value="Isochorismatase-like_dom"/>
</dbReference>
<protein>
    <submittedName>
        <fullName evidence="2">Isochorismatase family protein</fullName>
    </submittedName>
</protein>
<dbReference type="AlphaFoldDB" id="A0A6N9QX33"/>
<dbReference type="InterPro" id="IPR053152">
    <property type="entry name" value="Hydrolase_YcaC-like"/>
</dbReference>
<reference evidence="2 3" key="1">
    <citation type="submission" date="2019-11" db="EMBL/GenBank/DDBJ databases">
        <title>Draft genome sequence of Kocuria indica DP-K7, a methyl red degrading Actinobacterium.</title>
        <authorList>
            <person name="Kumaran S."/>
            <person name="Tischler D."/>
            <person name="Ngo A.C.R."/>
            <person name="Schultes F."/>
        </authorList>
    </citation>
    <scope>NUCLEOTIDE SEQUENCE [LARGE SCALE GENOMIC DNA]</scope>
    <source>
        <strain evidence="2 3">DP-K7</strain>
    </source>
</reference>
<dbReference type="Proteomes" id="UP000471026">
    <property type="component" value="Unassembled WGS sequence"/>
</dbReference>
<dbReference type="Gene3D" id="3.40.50.850">
    <property type="entry name" value="Isochorismatase-like"/>
    <property type="match status" value="1"/>
</dbReference>
<feature type="domain" description="Isochorismatase-like" evidence="1">
    <location>
        <begin position="153"/>
        <end position="272"/>
    </location>
</feature>
<evidence type="ECO:0000259" key="1">
    <source>
        <dbReference type="Pfam" id="PF00857"/>
    </source>
</evidence>
<dbReference type="Pfam" id="PF00857">
    <property type="entry name" value="Isochorismatase"/>
    <property type="match status" value="1"/>
</dbReference>
<organism evidence="2 3">
    <name type="scientific">Kocuria marina subsp. indica</name>
    <dbReference type="NCBI Taxonomy" id="1049583"/>
    <lineage>
        <taxon>Bacteria</taxon>
        <taxon>Bacillati</taxon>
        <taxon>Actinomycetota</taxon>
        <taxon>Actinomycetes</taxon>
        <taxon>Micrococcales</taxon>
        <taxon>Micrococcaceae</taxon>
        <taxon>Kocuria</taxon>
    </lineage>
</organism>
<dbReference type="PANTHER" id="PTHR43559">
    <property type="entry name" value="HYDROLASE YCAC-RELATED"/>
    <property type="match status" value="1"/>
</dbReference>
<dbReference type="EMBL" id="WMHZ01000005">
    <property type="protein sequence ID" value="NDO77573.1"/>
    <property type="molecule type" value="Genomic_DNA"/>
</dbReference>
<gene>
    <name evidence="2" type="ORF">GKZ75_04845</name>
</gene>
<dbReference type="SUPFAM" id="SSF52499">
    <property type="entry name" value="Isochorismatase-like hydrolases"/>
    <property type="match status" value="1"/>
</dbReference>
<sequence>MQGVRGSSPLSSTEWPVKRVGKPGFFQEGPGFSLSRYVFRAGCVDRVVRVEPPGPWPAAPCTGYKYVPKRRISGSWACVSHHRCTPGPFSRSARGIVSGRSSRHWQGDMPLPALVVAHGRPPGMRQENATSTDSPALPTFHGSLPMIDPEDVALLLVDHQSGLFQVVGDLSVPDLRRNAAVLAKVAGRTGMPVVATASVPQGPNGPLIPEIQEHAPQTVYVPRKGEVNAWDCADFVEAVKATGKKQLIIAGTLTIVCMAFPALSAVAEGYQLLAESHQKAQEVERTGEPLDSERD</sequence>
<evidence type="ECO:0000313" key="3">
    <source>
        <dbReference type="Proteomes" id="UP000471026"/>
    </source>
</evidence>
<dbReference type="PANTHER" id="PTHR43559:SF2">
    <property type="entry name" value="HOMOLOG OF SLSA IN STM"/>
    <property type="match status" value="1"/>
</dbReference>
<dbReference type="InterPro" id="IPR036380">
    <property type="entry name" value="Isochorismatase-like_sf"/>
</dbReference>
<comment type="caution">
    <text evidence="2">The sequence shown here is derived from an EMBL/GenBank/DDBJ whole genome shotgun (WGS) entry which is preliminary data.</text>
</comment>
<proteinExistence type="predicted"/>
<evidence type="ECO:0000313" key="2">
    <source>
        <dbReference type="EMBL" id="NDO77573.1"/>
    </source>
</evidence>
<accession>A0A6N9QX33</accession>
<name>A0A6N9QX33_9MICC</name>